<evidence type="ECO:0000259" key="5">
    <source>
        <dbReference type="PROSITE" id="PS50111"/>
    </source>
</evidence>
<proteinExistence type="predicted"/>
<accession>A0A0M1LCK8</accession>
<feature type="transmembrane region" description="Helical" evidence="4">
    <location>
        <begin position="42"/>
        <end position="60"/>
    </location>
</feature>
<sequence length="485" mass="54011">MEEDLIRNHVKKVNKIIVISLLVVILCHIGYVAMNITPMKNILRIVLLGGVNLVCIVLNKSDRNYKVVKYINVIGIMTLAITYNTFNTMTIWIMVAAVTSAGMYFDEKYFKKMFLIANIFEILVQVSLVEKDIMEFINSVIAINLVLVIIYCITRWSSELRQKSKDEADSAKELLKKLQGTLNIIETNTTTLNEHINENTHNLQLVNESSYDLTQTINDVALGISEEANSLSQINEMMRDAEEKVSYTYKISQETGNVSNKSRTAVNDSTQMIKDMNEQMSGIQSAVLSAMNGVQDLITNSNVINDFLKGIESIAQQTNLLALNASIEAARAGEAGKGFAVVAEEVRKLAEESGSVAGEINTIIMQMQNMTQKVLNEVSNVKNVSEKGVETARRVDGTFKNLESAFEDIDTNLLDNLNNIENIKSLFVNILSETTSISNIAQEHSASTEEVLSITEQQNEKINDISLVMKSIQSLSEELRSLVNN</sequence>
<keyword evidence="4" id="KW-1133">Transmembrane helix</keyword>
<name>A0A0M1LCK8_CLOBO</name>
<keyword evidence="4" id="KW-0812">Transmembrane</keyword>
<reference evidence="8 9" key="1">
    <citation type="submission" date="2019-04" db="EMBL/GenBank/DDBJ databases">
        <title>Genome sequencing of Clostridium botulinum Groups I-IV and Clostridium butyricum.</title>
        <authorList>
            <person name="Brunt J."/>
            <person name="Van Vliet A.H.M."/>
            <person name="Stringer S.C."/>
            <person name="Carter A.T."/>
            <person name="Peck M.W."/>
        </authorList>
    </citation>
    <scope>NUCLEOTIDE SEQUENCE [LARGE SCALE GENOMIC DNA]</scope>
    <source>
        <strain evidence="6 9">1605</strain>
        <strain evidence="7 8">CB-K-33E</strain>
    </source>
</reference>
<evidence type="ECO:0000256" key="3">
    <source>
        <dbReference type="SAM" id="Coils"/>
    </source>
</evidence>
<feature type="transmembrane region" description="Helical" evidence="4">
    <location>
        <begin position="16"/>
        <end position="36"/>
    </location>
</feature>
<dbReference type="Proteomes" id="UP000473681">
    <property type="component" value="Unassembled WGS sequence"/>
</dbReference>
<protein>
    <submittedName>
        <fullName evidence="6">Chemotaxis protein</fullName>
    </submittedName>
</protein>
<feature type="transmembrane region" description="Helical" evidence="4">
    <location>
        <begin position="113"/>
        <end position="130"/>
    </location>
</feature>
<keyword evidence="4" id="KW-0472">Membrane</keyword>
<evidence type="ECO:0000313" key="7">
    <source>
        <dbReference type="EMBL" id="NFN35243.1"/>
    </source>
</evidence>
<evidence type="ECO:0000256" key="4">
    <source>
        <dbReference type="SAM" id="Phobius"/>
    </source>
</evidence>
<dbReference type="SMART" id="SM00283">
    <property type="entry name" value="MA"/>
    <property type="match status" value="1"/>
</dbReference>
<dbReference type="EMBL" id="SWVK01000010">
    <property type="protein sequence ID" value="NFN35243.1"/>
    <property type="molecule type" value="Genomic_DNA"/>
</dbReference>
<feature type="transmembrane region" description="Helical" evidence="4">
    <location>
        <begin position="136"/>
        <end position="154"/>
    </location>
</feature>
<dbReference type="EMBL" id="SWOV01000044">
    <property type="protein sequence ID" value="NFF88926.1"/>
    <property type="molecule type" value="Genomic_DNA"/>
</dbReference>
<comment type="caution">
    <text evidence="6">The sequence shown here is derived from an EMBL/GenBank/DDBJ whole genome shotgun (WGS) entry which is preliminary data.</text>
</comment>
<gene>
    <name evidence="6" type="ORF">FC774_13780</name>
    <name evidence="7" type="ORF">FDB51_08865</name>
</gene>
<evidence type="ECO:0000256" key="2">
    <source>
        <dbReference type="PROSITE-ProRule" id="PRU00284"/>
    </source>
</evidence>
<feature type="domain" description="Methyl-accepting transducer" evidence="5">
    <location>
        <begin position="202"/>
        <end position="459"/>
    </location>
</feature>
<evidence type="ECO:0000313" key="8">
    <source>
        <dbReference type="Proteomes" id="UP000473681"/>
    </source>
</evidence>
<dbReference type="GO" id="GO:0016020">
    <property type="term" value="C:membrane"/>
    <property type="evidence" value="ECO:0007669"/>
    <property type="project" value="InterPro"/>
</dbReference>
<dbReference type="Proteomes" id="UP000476820">
    <property type="component" value="Unassembled WGS sequence"/>
</dbReference>
<dbReference type="Pfam" id="PF00015">
    <property type="entry name" value="MCPsignal"/>
    <property type="match status" value="1"/>
</dbReference>
<dbReference type="PROSITE" id="PS50111">
    <property type="entry name" value="CHEMOTAXIS_TRANSDUC_2"/>
    <property type="match status" value="1"/>
</dbReference>
<feature type="transmembrane region" description="Helical" evidence="4">
    <location>
        <begin position="67"/>
        <end position="83"/>
    </location>
</feature>
<dbReference type="GO" id="GO:0007165">
    <property type="term" value="P:signal transduction"/>
    <property type="evidence" value="ECO:0007669"/>
    <property type="project" value="UniProtKB-KW"/>
</dbReference>
<dbReference type="PANTHER" id="PTHR32089:SF112">
    <property type="entry name" value="LYSOZYME-LIKE PROTEIN-RELATED"/>
    <property type="match status" value="1"/>
</dbReference>
<dbReference type="OrthoDB" id="2542987at2"/>
<organism evidence="6 9">
    <name type="scientific">Clostridium botulinum</name>
    <dbReference type="NCBI Taxonomy" id="1491"/>
    <lineage>
        <taxon>Bacteria</taxon>
        <taxon>Bacillati</taxon>
        <taxon>Bacillota</taxon>
        <taxon>Clostridia</taxon>
        <taxon>Eubacteriales</taxon>
        <taxon>Clostridiaceae</taxon>
        <taxon>Clostridium</taxon>
    </lineage>
</organism>
<keyword evidence="3" id="KW-0175">Coiled coil</keyword>
<dbReference type="AlphaFoldDB" id="A0A0M1LCK8"/>
<dbReference type="Gene3D" id="1.10.287.950">
    <property type="entry name" value="Methyl-accepting chemotaxis protein"/>
    <property type="match status" value="1"/>
</dbReference>
<evidence type="ECO:0000313" key="6">
    <source>
        <dbReference type="EMBL" id="NFF88926.1"/>
    </source>
</evidence>
<dbReference type="PANTHER" id="PTHR32089">
    <property type="entry name" value="METHYL-ACCEPTING CHEMOTAXIS PROTEIN MCPB"/>
    <property type="match status" value="1"/>
</dbReference>
<dbReference type="RefSeq" id="WP_053342265.1">
    <property type="nucleotide sequence ID" value="NZ_JACBBZ010000001.1"/>
</dbReference>
<keyword evidence="1 2" id="KW-0807">Transducer</keyword>
<feature type="coiled-coil region" evidence="3">
    <location>
        <begin position="161"/>
        <end position="188"/>
    </location>
</feature>
<dbReference type="InterPro" id="IPR004089">
    <property type="entry name" value="MCPsignal_dom"/>
</dbReference>
<evidence type="ECO:0000313" key="9">
    <source>
        <dbReference type="Proteomes" id="UP000476820"/>
    </source>
</evidence>
<evidence type="ECO:0000256" key="1">
    <source>
        <dbReference type="ARBA" id="ARBA00023224"/>
    </source>
</evidence>
<dbReference type="SUPFAM" id="SSF58104">
    <property type="entry name" value="Methyl-accepting chemotaxis protein (MCP) signaling domain"/>
    <property type="match status" value="1"/>
</dbReference>